<dbReference type="Gene3D" id="3.40.50.300">
    <property type="entry name" value="P-loop containing nucleotide triphosphate hydrolases"/>
    <property type="match status" value="2"/>
</dbReference>
<evidence type="ECO:0000256" key="2">
    <source>
        <dbReference type="ARBA" id="ARBA00022801"/>
    </source>
</evidence>
<keyword evidence="1" id="KW-0547">Nucleotide-binding</keyword>
<evidence type="ECO:0000256" key="3">
    <source>
        <dbReference type="ARBA" id="ARBA00022806"/>
    </source>
</evidence>
<dbReference type="GO" id="GO:0005524">
    <property type="term" value="F:ATP binding"/>
    <property type="evidence" value="ECO:0007669"/>
    <property type="project" value="UniProtKB-KW"/>
</dbReference>
<feature type="region of interest" description="Disordered" evidence="5">
    <location>
        <begin position="797"/>
        <end position="820"/>
    </location>
</feature>
<dbReference type="EMBL" id="MDGM01000013">
    <property type="protein sequence ID" value="PIB23562.1"/>
    <property type="molecule type" value="Genomic_DNA"/>
</dbReference>
<dbReference type="SUPFAM" id="SSF52540">
    <property type="entry name" value="P-loop containing nucleoside triphosphate hydrolases"/>
    <property type="match status" value="1"/>
</dbReference>
<dbReference type="InterPro" id="IPR007502">
    <property type="entry name" value="Helicase-assoc_dom"/>
</dbReference>
<dbReference type="InterPro" id="IPR011545">
    <property type="entry name" value="DEAD/DEAH_box_helicase_dom"/>
</dbReference>
<dbReference type="NCBIfam" id="TIGR01970">
    <property type="entry name" value="DEAH_box_HrpB"/>
    <property type="match status" value="1"/>
</dbReference>
<dbReference type="PIRSF" id="PIRSF005496">
    <property type="entry name" value="ATP_hel_hrpB"/>
    <property type="match status" value="1"/>
</dbReference>
<dbReference type="InterPro" id="IPR013689">
    <property type="entry name" value="RNA_helicase_ATP-dep_HrpB_C"/>
</dbReference>
<dbReference type="SMART" id="SM00847">
    <property type="entry name" value="HA2"/>
    <property type="match status" value="1"/>
</dbReference>
<dbReference type="SMART" id="SM00487">
    <property type="entry name" value="DEXDc"/>
    <property type="match status" value="1"/>
</dbReference>
<dbReference type="GO" id="GO:0016787">
    <property type="term" value="F:hydrolase activity"/>
    <property type="evidence" value="ECO:0007669"/>
    <property type="project" value="UniProtKB-KW"/>
</dbReference>
<dbReference type="RefSeq" id="WP_099594320.1">
    <property type="nucleotide sequence ID" value="NZ_MDGM01000013.1"/>
</dbReference>
<comment type="caution">
    <text evidence="8">The sequence shown here is derived from an EMBL/GenBank/DDBJ whole genome shotgun (WGS) entry which is preliminary data.</text>
</comment>
<evidence type="ECO:0000256" key="4">
    <source>
        <dbReference type="ARBA" id="ARBA00022840"/>
    </source>
</evidence>
<dbReference type="GO" id="GO:0004386">
    <property type="term" value="F:helicase activity"/>
    <property type="evidence" value="ECO:0007669"/>
    <property type="project" value="UniProtKB-KW"/>
</dbReference>
<dbReference type="Gene3D" id="1.20.120.1080">
    <property type="match status" value="1"/>
</dbReference>
<dbReference type="InterPro" id="IPR049614">
    <property type="entry name" value="HrpB_DEXH"/>
</dbReference>
<gene>
    <name evidence="8" type="ORF">BFP76_08240</name>
</gene>
<evidence type="ECO:0000313" key="9">
    <source>
        <dbReference type="Proteomes" id="UP000231516"/>
    </source>
</evidence>
<sequence>MNLPIETVLPALIDAVKSHNRAVLQAPPGAGKTTRVPLALLDAKLFDGKIIMLEPRRLAARAAAERLAEQLGETAGQTVGYAMRGERKIGKQTRIEVVTEGVLTRMIQNDPELAGISCIIFDEFHERSLQADLGLALCLEIRAALRDDLCIIAMSATLDAGPVATLMDNAPMITSEGRAYPVEQRFLDKPWSRPNQRGPRFEQAMADLIIKAANDTDGSILAFLPGEGEIRRVQALVEPALKSMLDTRPLFGAMPFAEQRRAIAPSKRRKLVLATSIAETSLTIEDIRVVVDGGRARRAAFDAGSGMSRLITERVTKAEATQRQGRAGRVSEGVCYKLWTRGEDGGLQPFPLPEILSSDLSALVLELAAWGTVDPTDLPFLTQPRDTDFANAQALLRQIGALDAQNRITEQGREIAAMPTHPRLARMLLNAGKGAEMIAALLESRDVLMTGAPSDFALRVEAFQNPRAFEQNRPYRINRGALERARIDAKRLRAKGSRDLSTPQMAALAYPDRIGLHRAGDAPRFLLSGGSGAFVNDDDPMGAERLIVASDLDGKQKEARLRMGIAISESELRDIFGDDFETRNICEWSKRDRRVLAKTQTCFGALVLNEQNWRDCPDDAIASALLDGIRDLGLQVLPWDQSARFIQARVEWLRARGSDLPDCSDDALLGDMENWLLPHMYGVKSIDGLKSLVMTTIIKARLDYNQQQLLETLAPAAIKAPTGTRLPVDYSADQPRIAVRLQELFGMTVHPTVGPDRLPLIIDLLSPARRVVQTTADLPNFWGTSYVDVRKDMRGRYPRHPWPEDPTVAEATKRVKPRGT</sequence>
<protein>
    <submittedName>
        <fullName evidence="8">ATP-dependent helicase HrpB</fullName>
    </submittedName>
</protein>
<dbReference type="Proteomes" id="UP000231516">
    <property type="component" value="Unassembled WGS sequence"/>
</dbReference>
<feature type="domain" description="Helicase ATP-binding" evidence="6">
    <location>
        <begin position="13"/>
        <end position="176"/>
    </location>
</feature>
<dbReference type="PROSITE" id="PS51192">
    <property type="entry name" value="HELICASE_ATP_BIND_1"/>
    <property type="match status" value="1"/>
</dbReference>
<dbReference type="Pfam" id="PF08482">
    <property type="entry name" value="HrpB_C"/>
    <property type="match status" value="1"/>
</dbReference>
<name>A0A2G5K3G4_9RHOB</name>
<dbReference type="PROSITE" id="PS51194">
    <property type="entry name" value="HELICASE_CTER"/>
    <property type="match status" value="1"/>
</dbReference>
<dbReference type="Pfam" id="PF00270">
    <property type="entry name" value="DEAD"/>
    <property type="match status" value="1"/>
</dbReference>
<dbReference type="InterPro" id="IPR001650">
    <property type="entry name" value="Helicase_C-like"/>
</dbReference>
<dbReference type="InterPro" id="IPR014001">
    <property type="entry name" value="Helicase_ATP-bd"/>
</dbReference>
<proteinExistence type="predicted"/>
<evidence type="ECO:0000259" key="7">
    <source>
        <dbReference type="PROSITE" id="PS51194"/>
    </source>
</evidence>
<evidence type="ECO:0000256" key="1">
    <source>
        <dbReference type="ARBA" id="ARBA00022741"/>
    </source>
</evidence>
<dbReference type="SMART" id="SM00490">
    <property type="entry name" value="HELICc"/>
    <property type="match status" value="1"/>
</dbReference>
<keyword evidence="3 8" id="KW-0347">Helicase</keyword>
<dbReference type="OrthoDB" id="9805617at2"/>
<dbReference type="InterPro" id="IPR010225">
    <property type="entry name" value="HrpB"/>
</dbReference>
<dbReference type="Pfam" id="PF00271">
    <property type="entry name" value="Helicase_C"/>
    <property type="match status" value="1"/>
</dbReference>
<dbReference type="CDD" id="cd17990">
    <property type="entry name" value="DEXHc_HrpB"/>
    <property type="match status" value="1"/>
</dbReference>
<dbReference type="Pfam" id="PF04408">
    <property type="entry name" value="WHD_HA2"/>
    <property type="match status" value="1"/>
</dbReference>
<dbReference type="PANTHER" id="PTHR43519:SF1">
    <property type="entry name" value="ATP-DEPENDENT RNA HELICASE HRPB"/>
    <property type="match status" value="1"/>
</dbReference>
<feature type="domain" description="Helicase C-terminal" evidence="7">
    <location>
        <begin position="204"/>
        <end position="371"/>
    </location>
</feature>
<keyword evidence="9" id="KW-1185">Reference proteome</keyword>
<organism evidence="8 9">
    <name type="scientific">Paramylibacter kogurei</name>
    <dbReference type="NCBI Taxonomy" id="1889778"/>
    <lineage>
        <taxon>Bacteria</taxon>
        <taxon>Pseudomonadati</taxon>
        <taxon>Pseudomonadota</taxon>
        <taxon>Alphaproteobacteria</taxon>
        <taxon>Rhodobacterales</taxon>
        <taxon>Paracoccaceae</taxon>
        <taxon>Paramylibacter</taxon>
    </lineage>
</organism>
<keyword evidence="4" id="KW-0067">ATP-binding</keyword>
<keyword evidence="2" id="KW-0378">Hydrolase</keyword>
<evidence type="ECO:0000313" key="8">
    <source>
        <dbReference type="EMBL" id="PIB23562.1"/>
    </source>
</evidence>
<dbReference type="AlphaFoldDB" id="A0A2G5K3G4"/>
<dbReference type="InterPro" id="IPR027417">
    <property type="entry name" value="P-loop_NTPase"/>
</dbReference>
<dbReference type="PANTHER" id="PTHR43519">
    <property type="entry name" value="ATP-DEPENDENT RNA HELICASE HRPB"/>
    <property type="match status" value="1"/>
</dbReference>
<evidence type="ECO:0000256" key="5">
    <source>
        <dbReference type="SAM" id="MobiDB-lite"/>
    </source>
</evidence>
<dbReference type="GO" id="GO:0003676">
    <property type="term" value="F:nucleic acid binding"/>
    <property type="evidence" value="ECO:0007669"/>
    <property type="project" value="InterPro"/>
</dbReference>
<dbReference type="CDD" id="cd18791">
    <property type="entry name" value="SF2_C_RHA"/>
    <property type="match status" value="1"/>
</dbReference>
<dbReference type="FunFam" id="3.40.50.300:FF:002125">
    <property type="entry name" value="ATP-dependent helicase HrpB"/>
    <property type="match status" value="1"/>
</dbReference>
<accession>A0A2G5K3G4</accession>
<dbReference type="InterPro" id="IPR048333">
    <property type="entry name" value="HA2_WH"/>
</dbReference>
<reference evidence="8 9" key="1">
    <citation type="submission" date="2016-08" db="EMBL/GenBank/DDBJ databases">
        <title>Draft genome of Amylibacter sp. strain 4G11.</title>
        <authorList>
            <person name="Wong S.-K."/>
            <person name="Hamasaki K."/>
            <person name="Yoshizawa S."/>
        </authorList>
    </citation>
    <scope>NUCLEOTIDE SEQUENCE [LARGE SCALE GENOMIC DNA]</scope>
    <source>
        <strain evidence="8 9">4G11</strain>
    </source>
</reference>
<evidence type="ECO:0000259" key="6">
    <source>
        <dbReference type="PROSITE" id="PS51192"/>
    </source>
</evidence>